<keyword evidence="1" id="KW-0614">Plasmid</keyword>
<evidence type="ECO:0000313" key="1">
    <source>
        <dbReference type="EMBL" id="QNT37535.1"/>
    </source>
</evidence>
<protein>
    <submittedName>
        <fullName evidence="1">CbiX</fullName>
    </submittedName>
</protein>
<reference evidence="1" key="1">
    <citation type="submission" date="2020-08" db="EMBL/GenBank/DDBJ databases">
        <title>Characterization of the complete nucleotide sequences of mcr-1-encoding plasmids from Enterobacteriaceae isolates in retailed raw meat products from the Czech Republic.</title>
        <authorList>
            <person name="Zelendova M."/>
            <person name="Papagiannitsis C.C."/>
            <person name="Valcek A."/>
            <person name="Medvecky M."/>
            <person name="Bitar I."/>
            <person name="Hrabak J."/>
            <person name="Gelbicova T."/>
            <person name="Barakova A."/>
            <person name="Kutilova I."/>
            <person name="Karpiskova R."/>
            <person name="Dolejska M."/>
        </authorList>
    </citation>
    <scope>NUCLEOTIDE SEQUENCE</scope>
    <source>
        <strain evidence="1">1138_17_A1</strain>
        <plasmid evidence="1">pMCR_1138_A1</plasmid>
    </source>
</reference>
<organism evidence="1">
    <name type="scientific">Escherichia coli</name>
    <dbReference type="NCBI Taxonomy" id="562"/>
    <lineage>
        <taxon>Bacteria</taxon>
        <taxon>Pseudomonadati</taxon>
        <taxon>Pseudomonadota</taxon>
        <taxon>Gammaproteobacteria</taxon>
        <taxon>Enterobacterales</taxon>
        <taxon>Enterobacteriaceae</taxon>
        <taxon>Escherichia</taxon>
    </lineage>
</organism>
<geneLocation type="plasmid" evidence="1">
    <name>pMCR_1138_A1</name>
</geneLocation>
<proteinExistence type="predicted"/>
<dbReference type="AlphaFoldDB" id="A0A7H1KUC1"/>
<sequence length="88" mass="10587">MKMHFISFLKRYFGIEYVQDCGAEFLFVYEKGEFSEPLFILREYSLNPEVQRKSWIVGNVYSTLEHGKEYSEQELRKMIKEGKVISKY</sequence>
<name>A0A7H1KUC1_ECOLX</name>
<accession>A0A7H1KUC1</accession>
<dbReference type="EMBL" id="MT929289">
    <property type="protein sequence ID" value="QNT37535.1"/>
    <property type="molecule type" value="Genomic_DNA"/>
</dbReference>